<accession>A0A7Y0ZV70</accession>
<sequence>MSIINVFTRQAPTIAGYAFDAVLEDTFEATVTITSIPIESGVRIAGHRILNPFKWTMTGAISNNPVKVQLTDFLGGALSNLTDNPIVSTVAGLSAGWLAGSDETRASTTLDFLIWLMQSYDPFDIDAGDILLKNMAITRLSRTKEPRNEGGLEFVVEMQEVIELDRIGRDYQCTQSQLRDGDPSKSALTRAINRGQAIAKEASDSVVKSVNGILDGVA</sequence>
<protein>
    <recommendedName>
        <fullName evidence="1">Dit-like phage tail protein N-terminal domain-containing protein</fullName>
    </recommendedName>
</protein>
<dbReference type="EMBL" id="JAAQWE010000018">
    <property type="protein sequence ID" value="NMX98665.1"/>
    <property type="molecule type" value="Genomic_DNA"/>
</dbReference>
<evidence type="ECO:0000313" key="2">
    <source>
        <dbReference type="EMBL" id="NMX98665.1"/>
    </source>
</evidence>
<evidence type="ECO:0000259" key="1">
    <source>
        <dbReference type="Pfam" id="PF21821"/>
    </source>
</evidence>
<dbReference type="RefSeq" id="WP_169850639.1">
    <property type="nucleotide sequence ID" value="NZ_CP149793.1"/>
</dbReference>
<feature type="domain" description="Dit-like phage tail protein N-terminal" evidence="1">
    <location>
        <begin position="19"/>
        <end position="162"/>
    </location>
</feature>
<comment type="caution">
    <text evidence="2">The sequence shown here is derived from an EMBL/GenBank/DDBJ whole genome shotgun (WGS) entry which is preliminary data.</text>
</comment>
<gene>
    <name evidence="2" type="ORF">HBO43_18885</name>
</gene>
<proteinExistence type="predicted"/>
<organism evidence="2 3">
    <name type="scientific">Pseudomonas veronii</name>
    <dbReference type="NCBI Taxonomy" id="76761"/>
    <lineage>
        <taxon>Bacteria</taxon>
        <taxon>Pseudomonadati</taxon>
        <taxon>Pseudomonadota</taxon>
        <taxon>Gammaproteobacteria</taxon>
        <taxon>Pseudomonadales</taxon>
        <taxon>Pseudomonadaceae</taxon>
        <taxon>Pseudomonas</taxon>
    </lineage>
</organism>
<name>A0A7Y0ZV70_PSEVE</name>
<dbReference type="Proteomes" id="UP000552560">
    <property type="component" value="Unassembled WGS sequence"/>
</dbReference>
<dbReference type="Pfam" id="PF21821">
    <property type="entry name" value="Dit_like"/>
    <property type="match status" value="1"/>
</dbReference>
<dbReference type="InterPro" id="IPR048494">
    <property type="entry name" value="Dit-like_N"/>
</dbReference>
<evidence type="ECO:0000313" key="3">
    <source>
        <dbReference type="Proteomes" id="UP000552560"/>
    </source>
</evidence>
<dbReference type="AlphaFoldDB" id="A0A7Y0ZV70"/>
<reference evidence="2 3" key="1">
    <citation type="journal article" date="2020" name="Front. Microbiol.">
        <title>Genetic Organization of the aprX-lipA2 Operon Affects the Proteolytic Potential of Pseudomonas Species in Milk.</title>
        <authorList>
            <person name="Maier C."/>
            <person name="Huptas C."/>
            <person name="von Neubeck M."/>
            <person name="Scherer S."/>
            <person name="Wenning M."/>
            <person name="Lucking G."/>
        </authorList>
    </citation>
    <scope>NUCLEOTIDE SEQUENCE [LARGE SCALE GENOMIC DNA]</scope>
    <source>
        <strain evidence="2 3">WS 4671</strain>
    </source>
</reference>